<evidence type="ECO:0000256" key="1">
    <source>
        <dbReference type="ARBA" id="ARBA00004141"/>
    </source>
</evidence>
<evidence type="ECO:0000256" key="6">
    <source>
        <dbReference type="ARBA" id="ARBA00023136"/>
    </source>
</evidence>
<dbReference type="PANTHER" id="PTHR33281">
    <property type="entry name" value="UPF0187 PROTEIN YNEE"/>
    <property type="match status" value="1"/>
</dbReference>
<keyword evidence="11" id="KW-1185">Reference proteome</keyword>
<dbReference type="InterPro" id="IPR044669">
    <property type="entry name" value="YneE/VCCN1/2-like"/>
</dbReference>
<dbReference type="Proteomes" id="UP000654075">
    <property type="component" value="Unassembled WGS sequence"/>
</dbReference>
<dbReference type="OrthoDB" id="1368at2759"/>
<sequence>MRGEWFDTVSNCVTFSIAGKAAKHEQVMNFRHALVRIMSLCHGSALEEISGNVFELEVIDIMGLDVKTLQHIRDCTVTHGFNKVEVCVHLVQSLIIQAHDEGVLKVAPPILSRVFQTTSRGFVNILNTKKITDTKFPYPFAQIIAFFLLIHCILTPVMLAAVIKSPWIAPVFTFLVILGFFAMNFISIELENPFGRDANDLPLWEFQQEMNSCLLMLLHPNADLIVRTSKDCNMDFFSLQKELNDPDDGEEKQRAMTPRLSRLVYFGDAELERTDSEQSSKAVVTPNAESVARVSAAPSPCAAAAVKVKPSAPAPVAPQPLPSPAEIQQSLMKNVEEFKKSMQSWNDMVNCQTKDLSSSFGSLMESSNRIPKLLEHKNKLNNKGWEAAFAMT</sequence>
<protein>
    <submittedName>
        <fullName evidence="9">Uncharacterized protein</fullName>
    </submittedName>
</protein>
<keyword evidence="4 7" id="KW-1133">Transmembrane helix</keyword>
<accession>A0A813HM58</accession>
<keyword evidence="5" id="KW-0406">Ion transport</keyword>
<evidence type="ECO:0000256" key="4">
    <source>
        <dbReference type="ARBA" id="ARBA00022989"/>
    </source>
</evidence>
<dbReference type="GO" id="GO:0005254">
    <property type="term" value="F:chloride channel activity"/>
    <property type="evidence" value="ECO:0007669"/>
    <property type="project" value="InterPro"/>
</dbReference>
<keyword evidence="3 7" id="KW-0812">Transmembrane</keyword>
<dbReference type="EMBL" id="CAJNNV010011552">
    <property type="protein sequence ID" value="CAE8599865.1"/>
    <property type="molecule type" value="Genomic_DNA"/>
</dbReference>
<comment type="subcellular location">
    <subcellularLocation>
        <location evidence="1">Membrane</location>
        <topology evidence="1">Multi-pass membrane protein</topology>
    </subcellularLocation>
</comment>
<name>A0A813HM58_POLGL</name>
<feature type="transmembrane region" description="Helical" evidence="7">
    <location>
        <begin position="138"/>
        <end position="161"/>
    </location>
</feature>
<evidence type="ECO:0000256" key="2">
    <source>
        <dbReference type="ARBA" id="ARBA00022448"/>
    </source>
</evidence>
<dbReference type="EMBL" id="CAJNNW010001462">
    <property type="protein sequence ID" value="CAE8638629.1"/>
    <property type="molecule type" value="Genomic_DNA"/>
</dbReference>
<evidence type="ECO:0000313" key="10">
    <source>
        <dbReference type="Proteomes" id="UP000626109"/>
    </source>
</evidence>
<evidence type="ECO:0000313" key="9">
    <source>
        <dbReference type="EMBL" id="CAE8638629.1"/>
    </source>
</evidence>
<feature type="transmembrane region" description="Helical" evidence="7">
    <location>
        <begin position="167"/>
        <end position="186"/>
    </location>
</feature>
<evidence type="ECO:0000256" key="7">
    <source>
        <dbReference type="SAM" id="Phobius"/>
    </source>
</evidence>
<dbReference type="PANTHER" id="PTHR33281:SF20">
    <property type="match status" value="1"/>
</dbReference>
<evidence type="ECO:0000313" key="8">
    <source>
        <dbReference type="EMBL" id="CAE8599865.1"/>
    </source>
</evidence>
<gene>
    <name evidence="8" type="ORF">PGLA1383_LOCUS18206</name>
    <name evidence="9" type="ORF">PGLA2088_LOCUS1859</name>
</gene>
<dbReference type="GO" id="GO:0016020">
    <property type="term" value="C:membrane"/>
    <property type="evidence" value="ECO:0007669"/>
    <property type="project" value="UniProtKB-SubCell"/>
</dbReference>
<proteinExistence type="predicted"/>
<reference evidence="9" key="1">
    <citation type="submission" date="2021-02" db="EMBL/GenBank/DDBJ databases">
        <authorList>
            <person name="Dougan E. K."/>
            <person name="Rhodes N."/>
            <person name="Thang M."/>
            <person name="Chan C."/>
        </authorList>
    </citation>
    <scope>NUCLEOTIDE SEQUENCE</scope>
</reference>
<keyword evidence="6 7" id="KW-0472">Membrane</keyword>
<dbReference type="Proteomes" id="UP000626109">
    <property type="component" value="Unassembled WGS sequence"/>
</dbReference>
<evidence type="ECO:0000256" key="3">
    <source>
        <dbReference type="ARBA" id="ARBA00022692"/>
    </source>
</evidence>
<organism evidence="9 10">
    <name type="scientific">Polarella glacialis</name>
    <name type="common">Dinoflagellate</name>
    <dbReference type="NCBI Taxonomy" id="89957"/>
    <lineage>
        <taxon>Eukaryota</taxon>
        <taxon>Sar</taxon>
        <taxon>Alveolata</taxon>
        <taxon>Dinophyceae</taxon>
        <taxon>Suessiales</taxon>
        <taxon>Suessiaceae</taxon>
        <taxon>Polarella</taxon>
    </lineage>
</organism>
<dbReference type="Pfam" id="PF25539">
    <property type="entry name" value="Bestrophin_2"/>
    <property type="match status" value="1"/>
</dbReference>
<dbReference type="AlphaFoldDB" id="A0A813HM58"/>
<evidence type="ECO:0000313" key="11">
    <source>
        <dbReference type="Proteomes" id="UP000654075"/>
    </source>
</evidence>
<evidence type="ECO:0000256" key="5">
    <source>
        <dbReference type="ARBA" id="ARBA00023065"/>
    </source>
</evidence>
<keyword evidence="2" id="KW-0813">Transport</keyword>
<comment type="caution">
    <text evidence="9">The sequence shown here is derived from an EMBL/GenBank/DDBJ whole genome shotgun (WGS) entry which is preliminary data.</text>
</comment>